<evidence type="ECO:0000256" key="8">
    <source>
        <dbReference type="ARBA" id="ARBA00022982"/>
    </source>
</evidence>
<name>A0A4Q2K3M6_9ACTN</name>
<sequence length="232" mass="26724">MAHLAHYREAHPLPFVITHWINLVAMILLIFTGFYIHYPFFWGFESMARGIHVFFGFVLFINCIARLIMAFIVKSSPTGGTRKQVTDYKTWLPQKDNLHQGPQWIKYYLFFKKDHPLAAKLGVPQKISYLLIPVLIILMFYTGCALWVPTADLPLFAAGTNLVGGLMSMRIIHYFMMFVFICFMFIHVYLANVEGIAPSLLMFFHKEHGGLVYDPDIHNIIGEDDLGHGEKH</sequence>
<evidence type="ECO:0000256" key="3">
    <source>
        <dbReference type="ARBA" id="ARBA00022448"/>
    </source>
</evidence>
<dbReference type="EMBL" id="SDPW01000001">
    <property type="protein sequence ID" value="RXZ54204.1"/>
    <property type="molecule type" value="Genomic_DNA"/>
</dbReference>
<dbReference type="GO" id="GO:0022904">
    <property type="term" value="P:respiratory electron transport chain"/>
    <property type="evidence" value="ECO:0007669"/>
    <property type="project" value="InterPro"/>
</dbReference>
<evidence type="ECO:0000256" key="1">
    <source>
        <dbReference type="ARBA" id="ARBA00004651"/>
    </source>
</evidence>
<evidence type="ECO:0000256" key="10">
    <source>
        <dbReference type="ARBA" id="ARBA00023004"/>
    </source>
</evidence>
<dbReference type="AlphaFoldDB" id="A0A4Q2K3M6"/>
<dbReference type="PANTHER" id="PTHR30485">
    <property type="entry name" value="NI/FE-HYDROGENASE 1 B-TYPE CYTOCHROME SUBUNIT"/>
    <property type="match status" value="1"/>
</dbReference>
<dbReference type="OrthoDB" id="257690at2"/>
<proteinExistence type="inferred from homology"/>
<reference evidence="14 15" key="1">
    <citation type="submission" date="2019-01" db="EMBL/GenBank/DDBJ databases">
        <title>Senegalimassilia sp. nov. KGMB04484 isolated human feces.</title>
        <authorList>
            <person name="Han K.-I."/>
            <person name="Kim J.-S."/>
            <person name="Lee K.C."/>
            <person name="Suh M.K."/>
            <person name="Eom M.K."/>
            <person name="Lee J.H."/>
            <person name="Park S.-H."/>
            <person name="Kang S.W."/>
            <person name="Park J.-E."/>
            <person name="Oh B.S."/>
            <person name="Yu S.Y."/>
            <person name="Choi S.-H."/>
            <person name="Lee D.H."/>
            <person name="Yoon H."/>
            <person name="Kim B.-Y."/>
            <person name="Lee J.H."/>
            <person name="Lee J.-S."/>
        </authorList>
    </citation>
    <scope>NUCLEOTIDE SEQUENCE [LARGE SCALE GENOMIC DNA]</scope>
    <source>
        <strain evidence="14 15">KGMB04484</strain>
    </source>
</reference>
<gene>
    <name evidence="14" type="ORF">ET524_06750</name>
</gene>
<keyword evidence="10" id="KW-0408">Iron</keyword>
<dbReference type="PANTHER" id="PTHR30485:SF0">
    <property type="entry name" value="NI_FE-HYDROGENASE 1 B-TYPE CYTOCHROME SUBUNIT-RELATED"/>
    <property type="match status" value="1"/>
</dbReference>
<evidence type="ECO:0000256" key="9">
    <source>
        <dbReference type="ARBA" id="ARBA00022989"/>
    </source>
</evidence>
<evidence type="ECO:0000256" key="5">
    <source>
        <dbReference type="ARBA" id="ARBA00022617"/>
    </source>
</evidence>
<evidence type="ECO:0000256" key="7">
    <source>
        <dbReference type="ARBA" id="ARBA00022723"/>
    </source>
</evidence>
<feature type="transmembrane region" description="Helical" evidence="12">
    <location>
        <begin position="50"/>
        <end position="73"/>
    </location>
</feature>
<evidence type="ECO:0000256" key="4">
    <source>
        <dbReference type="ARBA" id="ARBA00022475"/>
    </source>
</evidence>
<dbReference type="GO" id="GO:0005506">
    <property type="term" value="F:iron ion binding"/>
    <property type="evidence" value="ECO:0007669"/>
    <property type="project" value="InterPro"/>
</dbReference>
<keyword evidence="9 12" id="KW-1133">Transmembrane helix</keyword>
<feature type="domain" description="Cytochrome b561 bacterial/Ni-hydrogenase" evidence="13">
    <location>
        <begin position="11"/>
        <end position="196"/>
    </location>
</feature>
<accession>A0A4Q2K3M6</accession>
<dbReference type="Pfam" id="PF01292">
    <property type="entry name" value="Ni_hydr_CYTB"/>
    <property type="match status" value="1"/>
</dbReference>
<keyword evidence="4" id="KW-1003">Cell membrane</keyword>
<dbReference type="PRINTS" id="PR00161">
    <property type="entry name" value="NIHGNASECYTB"/>
</dbReference>
<feature type="transmembrane region" description="Helical" evidence="12">
    <location>
        <begin position="171"/>
        <end position="192"/>
    </location>
</feature>
<feature type="transmembrane region" description="Helical" evidence="12">
    <location>
        <begin position="129"/>
        <end position="151"/>
    </location>
</feature>
<feature type="transmembrane region" description="Helical" evidence="12">
    <location>
        <begin position="12"/>
        <end position="38"/>
    </location>
</feature>
<organism evidence="14 15">
    <name type="scientific">Senegalimassilia faecalis</name>
    <dbReference type="NCBI Taxonomy" id="2509433"/>
    <lineage>
        <taxon>Bacteria</taxon>
        <taxon>Bacillati</taxon>
        <taxon>Actinomycetota</taxon>
        <taxon>Coriobacteriia</taxon>
        <taxon>Coriobacteriales</taxon>
        <taxon>Coriobacteriaceae</taxon>
        <taxon>Senegalimassilia</taxon>
    </lineage>
</organism>
<keyword evidence="7" id="KW-0479">Metal-binding</keyword>
<comment type="caution">
    <text evidence="14">The sequence shown here is derived from an EMBL/GenBank/DDBJ whole genome shotgun (WGS) entry which is preliminary data.</text>
</comment>
<comment type="similarity">
    <text evidence="2">Belongs to the HupC/HyaC/HydC family.</text>
</comment>
<keyword evidence="5" id="KW-0349">Heme</keyword>
<evidence type="ECO:0000313" key="15">
    <source>
        <dbReference type="Proteomes" id="UP000293345"/>
    </source>
</evidence>
<dbReference type="InterPro" id="IPR011577">
    <property type="entry name" value="Cyt_b561_bac/Ni-Hgenase"/>
</dbReference>
<dbReference type="InterPro" id="IPR016174">
    <property type="entry name" value="Di-haem_cyt_TM"/>
</dbReference>
<evidence type="ECO:0000256" key="12">
    <source>
        <dbReference type="SAM" id="Phobius"/>
    </source>
</evidence>
<keyword evidence="3" id="KW-0813">Transport</keyword>
<evidence type="ECO:0000313" key="14">
    <source>
        <dbReference type="EMBL" id="RXZ54204.1"/>
    </source>
</evidence>
<evidence type="ECO:0000256" key="6">
    <source>
        <dbReference type="ARBA" id="ARBA00022692"/>
    </source>
</evidence>
<keyword evidence="8" id="KW-0249">Electron transport</keyword>
<dbReference type="Proteomes" id="UP000293345">
    <property type="component" value="Unassembled WGS sequence"/>
</dbReference>
<evidence type="ECO:0000259" key="13">
    <source>
        <dbReference type="Pfam" id="PF01292"/>
    </source>
</evidence>
<dbReference type="GO" id="GO:0009055">
    <property type="term" value="F:electron transfer activity"/>
    <property type="evidence" value="ECO:0007669"/>
    <property type="project" value="InterPro"/>
</dbReference>
<dbReference type="RefSeq" id="WP_129424340.1">
    <property type="nucleotide sequence ID" value="NZ_DBFAJO010000015.1"/>
</dbReference>
<dbReference type="GO" id="GO:0020037">
    <property type="term" value="F:heme binding"/>
    <property type="evidence" value="ECO:0007669"/>
    <property type="project" value="TreeGrafter"/>
</dbReference>
<dbReference type="InterPro" id="IPR000516">
    <property type="entry name" value="Ni-dep_Hydgase_cyt-B"/>
</dbReference>
<evidence type="ECO:0000256" key="2">
    <source>
        <dbReference type="ARBA" id="ARBA00008622"/>
    </source>
</evidence>
<comment type="subcellular location">
    <subcellularLocation>
        <location evidence="1">Cell membrane</location>
        <topology evidence="1">Multi-pass membrane protein</topology>
    </subcellularLocation>
</comment>
<evidence type="ECO:0000256" key="11">
    <source>
        <dbReference type="ARBA" id="ARBA00023136"/>
    </source>
</evidence>
<dbReference type="InterPro" id="IPR051542">
    <property type="entry name" value="Hydrogenase_cytochrome"/>
</dbReference>
<keyword evidence="15" id="KW-1185">Reference proteome</keyword>
<keyword evidence="11 12" id="KW-0472">Membrane</keyword>
<dbReference type="Gene3D" id="1.20.950.20">
    <property type="entry name" value="Transmembrane di-heme cytochromes, Chain C"/>
    <property type="match status" value="1"/>
</dbReference>
<dbReference type="SUPFAM" id="SSF81342">
    <property type="entry name" value="Transmembrane di-heme cytochromes"/>
    <property type="match status" value="1"/>
</dbReference>
<keyword evidence="6 12" id="KW-0812">Transmembrane</keyword>
<protein>
    <submittedName>
        <fullName evidence="14">Cytochrome B</fullName>
    </submittedName>
</protein>
<dbReference type="GO" id="GO:0005886">
    <property type="term" value="C:plasma membrane"/>
    <property type="evidence" value="ECO:0007669"/>
    <property type="project" value="UniProtKB-SubCell"/>
</dbReference>